<keyword evidence="1" id="KW-0677">Repeat</keyword>
<organism evidence="3 4">
    <name type="scientific">Halteria grandinella</name>
    <dbReference type="NCBI Taxonomy" id="5974"/>
    <lineage>
        <taxon>Eukaryota</taxon>
        <taxon>Sar</taxon>
        <taxon>Alveolata</taxon>
        <taxon>Ciliophora</taxon>
        <taxon>Intramacronucleata</taxon>
        <taxon>Spirotrichea</taxon>
        <taxon>Stichotrichia</taxon>
        <taxon>Sporadotrichida</taxon>
        <taxon>Halteriidae</taxon>
        <taxon>Halteria</taxon>
    </lineage>
</organism>
<evidence type="ECO:0000256" key="2">
    <source>
        <dbReference type="SAM" id="MobiDB-lite"/>
    </source>
</evidence>
<dbReference type="SMART" id="SM00698">
    <property type="entry name" value="MORN"/>
    <property type="match status" value="2"/>
</dbReference>
<evidence type="ECO:0000313" key="4">
    <source>
        <dbReference type="Proteomes" id="UP000785679"/>
    </source>
</evidence>
<name>A0A8J8T6A6_HALGN</name>
<gene>
    <name evidence="3" type="ORF">FGO68_gene8445</name>
</gene>
<proteinExistence type="predicted"/>
<dbReference type="Gene3D" id="2.20.110.10">
    <property type="entry name" value="Histone H3 K4-specific methyltransferase SET7/9 N-terminal domain"/>
    <property type="match status" value="1"/>
</dbReference>
<dbReference type="PANTHER" id="PTHR23084">
    <property type="entry name" value="PHOSPHATIDYLINOSITOL-4-PHOSPHATE 5-KINASE RELATED"/>
    <property type="match status" value="1"/>
</dbReference>
<evidence type="ECO:0000313" key="3">
    <source>
        <dbReference type="EMBL" id="TNV83270.1"/>
    </source>
</evidence>
<dbReference type="Proteomes" id="UP000785679">
    <property type="component" value="Unassembled WGS sequence"/>
</dbReference>
<reference evidence="3" key="1">
    <citation type="submission" date="2019-06" db="EMBL/GenBank/DDBJ databases">
        <authorList>
            <person name="Zheng W."/>
        </authorList>
    </citation>
    <scope>NUCLEOTIDE SEQUENCE</scope>
    <source>
        <strain evidence="3">QDHG01</strain>
    </source>
</reference>
<dbReference type="OrthoDB" id="282259at2759"/>
<protein>
    <recommendedName>
        <fullName evidence="5">MORN repeat protein</fullName>
    </recommendedName>
</protein>
<dbReference type="SUPFAM" id="SSF82185">
    <property type="entry name" value="Histone H3 K4-specific methyltransferase SET7/9 N-terminal domain"/>
    <property type="match status" value="1"/>
</dbReference>
<comment type="caution">
    <text evidence="3">The sequence shown here is derived from an EMBL/GenBank/DDBJ whole genome shotgun (WGS) entry which is preliminary data.</text>
</comment>
<evidence type="ECO:0008006" key="5">
    <source>
        <dbReference type="Google" id="ProtNLM"/>
    </source>
</evidence>
<keyword evidence="4" id="KW-1185">Reference proteome</keyword>
<feature type="region of interest" description="Disordered" evidence="2">
    <location>
        <begin position="78"/>
        <end position="109"/>
    </location>
</feature>
<dbReference type="InterPro" id="IPR003409">
    <property type="entry name" value="MORN"/>
</dbReference>
<sequence length="150" mass="17681">MLDRKRDGYGIVYCTDTNNQAYLYECEWKQGSPFNNGSYIQIYSNNKWENWEGPLMSDYLLTGTGSWQFEDGHSYQGEYKQGKREGQGKYDWPNGDSYQGEWKNNNRTGQGRYTNANGFYYEGEFKVDKQVGVHKYYTKEGVFTQEKDHK</sequence>
<evidence type="ECO:0000256" key="1">
    <source>
        <dbReference type="ARBA" id="ARBA00022737"/>
    </source>
</evidence>
<dbReference type="Pfam" id="PF02493">
    <property type="entry name" value="MORN"/>
    <property type="match status" value="2"/>
</dbReference>
<dbReference type="PANTHER" id="PTHR23084:SF263">
    <property type="entry name" value="MORN REPEAT-CONTAINING PROTEIN 1"/>
    <property type="match status" value="1"/>
</dbReference>
<accession>A0A8J8T6A6</accession>
<dbReference type="EMBL" id="RRYP01003985">
    <property type="protein sequence ID" value="TNV83270.1"/>
    <property type="molecule type" value="Genomic_DNA"/>
</dbReference>
<dbReference type="AlphaFoldDB" id="A0A8J8T6A6"/>